<name>A0A9D4AAZ1_9ROSI</name>
<dbReference type="AlphaFoldDB" id="A0A9D4AAZ1"/>
<comment type="caution">
    <text evidence="1">The sequence shown here is derived from an EMBL/GenBank/DDBJ whole genome shotgun (WGS) entry which is preliminary data.</text>
</comment>
<organism evidence="1 2">
    <name type="scientific">Gossypium stocksii</name>
    <dbReference type="NCBI Taxonomy" id="47602"/>
    <lineage>
        <taxon>Eukaryota</taxon>
        <taxon>Viridiplantae</taxon>
        <taxon>Streptophyta</taxon>
        <taxon>Embryophyta</taxon>
        <taxon>Tracheophyta</taxon>
        <taxon>Spermatophyta</taxon>
        <taxon>Magnoliopsida</taxon>
        <taxon>eudicotyledons</taxon>
        <taxon>Gunneridae</taxon>
        <taxon>Pentapetalae</taxon>
        <taxon>rosids</taxon>
        <taxon>malvids</taxon>
        <taxon>Malvales</taxon>
        <taxon>Malvaceae</taxon>
        <taxon>Malvoideae</taxon>
        <taxon>Gossypium</taxon>
    </lineage>
</organism>
<reference evidence="1 2" key="1">
    <citation type="journal article" date="2021" name="Plant Biotechnol. J.">
        <title>Multi-omics assisted identification of the key and species-specific regulatory components of drought-tolerant mechanisms in Gossypium stocksii.</title>
        <authorList>
            <person name="Yu D."/>
            <person name="Ke L."/>
            <person name="Zhang D."/>
            <person name="Wu Y."/>
            <person name="Sun Y."/>
            <person name="Mei J."/>
            <person name="Sun J."/>
            <person name="Sun Y."/>
        </authorList>
    </citation>
    <scope>NUCLEOTIDE SEQUENCE [LARGE SCALE GENOMIC DNA]</scope>
    <source>
        <strain evidence="2">cv. E1</strain>
        <tissue evidence="1">Leaf</tissue>
    </source>
</reference>
<evidence type="ECO:0000313" key="2">
    <source>
        <dbReference type="Proteomes" id="UP000828251"/>
    </source>
</evidence>
<sequence>MISAKKLIKLARIWQKTAAIKRKRITFLSTASMVEKGCWGFEASITYGGNLCFSSKYLLQACSGMNLGEEEANYL</sequence>
<dbReference type="Proteomes" id="UP000828251">
    <property type="component" value="Unassembled WGS sequence"/>
</dbReference>
<proteinExistence type="predicted"/>
<protein>
    <submittedName>
        <fullName evidence="1">Uncharacterized protein</fullName>
    </submittedName>
</protein>
<evidence type="ECO:0000313" key="1">
    <source>
        <dbReference type="EMBL" id="KAH1099154.1"/>
    </source>
</evidence>
<keyword evidence="2" id="KW-1185">Reference proteome</keyword>
<gene>
    <name evidence="1" type="ORF">J1N35_016075</name>
</gene>
<dbReference type="EMBL" id="JAIQCV010000005">
    <property type="protein sequence ID" value="KAH1099154.1"/>
    <property type="molecule type" value="Genomic_DNA"/>
</dbReference>
<accession>A0A9D4AAZ1</accession>